<dbReference type="Pfam" id="PF08661">
    <property type="entry name" value="Rep_fac-A_3"/>
    <property type="match status" value="1"/>
</dbReference>
<evidence type="ECO:0000256" key="1">
    <source>
        <dbReference type="ARBA" id="ARBA00004123"/>
    </source>
</evidence>
<keyword evidence="3" id="KW-0539">Nucleus</keyword>
<dbReference type="PANTHER" id="PTHR47058">
    <property type="entry name" value="REPLICATION PROTEIN A 14 KDA SUBUNIT A-RELATED"/>
    <property type="match status" value="1"/>
</dbReference>
<protein>
    <recommendedName>
        <fullName evidence="6">Replication protein A 14 kDa subunit B</fullName>
    </recommendedName>
</protein>
<name>A0A444YPT4_ARAHY</name>
<reference evidence="4 5" key="1">
    <citation type="submission" date="2019-01" db="EMBL/GenBank/DDBJ databases">
        <title>Sequencing of cultivated peanut Arachis hypogaea provides insights into genome evolution and oil improvement.</title>
        <authorList>
            <person name="Chen X."/>
        </authorList>
    </citation>
    <scope>NUCLEOTIDE SEQUENCE [LARGE SCALE GENOMIC DNA]</scope>
    <source>
        <strain evidence="5">cv. Fuhuasheng</strain>
        <tissue evidence="4">Leaves</tissue>
    </source>
</reference>
<comment type="caution">
    <text evidence="4">The sequence shown here is derived from an EMBL/GenBank/DDBJ whole genome shotgun (WGS) entry which is preliminary data.</text>
</comment>
<dbReference type="GO" id="GO:0031981">
    <property type="term" value="C:nuclear lumen"/>
    <property type="evidence" value="ECO:0007669"/>
    <property type="project" value="UniProtKB-ARBA"/>
</dbReference>
<evidence type="ECO:0000313" key="5">
    <source>
        <dbReference type="Proteomes" id="UP000289738"/>
    </source>
</evidence>
<dbReference type="GO" id="GO:0003677">
    <property type="term" value="F:DNA binding"/>
    <property type="evidence" value="ECO:0007669"/>
    <property type="project" value="InterPro"/>
</dbReference>
<dbReference type="GO" id="GO:0006281">
    <property type="term" value="P:DNA repair"/>
    <property type="evidence" value="ECO:0007669"/>
    <property type="project" value="InterPro"/>
</dbReference>
<accession>A0A444YPT4</accession>
<dbReference type="PANTHER" id="PTHR47058:SF3">
    <property type="entry name" value="REPLICATION PROTEIN A 14 KDA SUBUNIT A-RELATED"/>
    <property type="match status" value="1"/>
</dbReference>
<evidence type="ECO:0000256" key="2">
    <source>
        <dbReference type="ARBA" id="ARBA00009761"/>
    </source>
</evidence>
<gene>
    <name evidence="4" type="ORF">Ahy_B06g083277</name>
</gene>
<evidence type="ECO:0008006" key="6">
    <source>
        <dbReference type="Google" id="ProtNLM"/>
    </source>
</evidence>
<evidence type="ECO:0000256" key="3">
    <source>
        <dbReference type="ARBA" id="ARBA00023242"/>
    </source>
</evidence>
<dbReference type="Proteomes" id="UP000289738">
    <property type="component" value="Chromosome B06"/>
</dbReference>
<sequence>MDTSNPAVFVNAELLQFYVGRRVRAVMQVVRSEGGVVIGKSTDEKQLVVKGPPPPAPLTNFVEVIGIVDNDRSIRAEIWTNFGNVIGMFYSSHSISQVGYHIGLCLECE</sequence>
<proteinExistence type="inferred from homology"/>
<comment type="subcellular location">
    <subcellularLocation>
        <location evidence="1">Nucleus</location>
    </subcellularLocation>
</comment>
<comment type="similarity">
    <text evidence="2">Belongs to the replication factor A protein 3 family.</text>
</comment>
<dbReference type="InterPro" id="IPR013970">
    <property type="entry name" value="Rfa2"/>
</dbReference>
<dbReference type="AlphaFoldDB" id="A0A444YPT4"/>
<organism evidence="4 5">
    <name type="scientific">Arachis hypogaea</name>
    <name type="common">Peanut</name>
    <dbReference type="NCBI Taxonomy" id="3818"/>
    <lineage>
        <taxon>Eukaryota</taxon>
        <taxon>Viridiplantae</taxon>
        <taxon>Streptophyta</taxon>
        <taxon>Embryophyta</taxon>
        <taxon>Tracheophyta</taxon>
        <taxon>Spermatophyta</taxon>
        <taxon>Magnoliopsida</taxon>
        <taxon>eudicotyledons</taxon>
        <taxon>Gunneridae</taxon>
        <taxon>Pentapetalae</taxon>
        <taxon>rosids</taxon>
        <taxon>fabids</taxon>
        <taxon>Fabales</taxon>
        <taxon>Fabaceae</taxon>
        <taxon>Papilionoideae</taxon>
        <taxon>50 kb inversion clade</taxon>
        <taxon>dalbergioids sensu lato</taxon>
        <taxon>Dalbergieae</taxon>
        <taxon>Pterocarpus clade</taxon>
        <taxon>Arachis</taxon>
    </lineage>
</organism>
<dbReference type="InterPro" id="IPR012340">
    <property type="entry name" value="NA-bd_OB-fold"/>
</dbReference>
<dbReference type="Gene3D" id="2.40.50.140">
    <property type="entry name" value="Nucleic acid-binding proteins"/>
    <property type="match status" value="1"/>
</dbReference>
<keyword evidence="5" id="KW-1185">Reference proteome</keyword>
<dbReference type="GO" id="GO:0006260">
    <property type="term" value="P:DNA replication"/>
    <property type="evidence" value="ECO:0007669"/>
    <property type="project" value="InterPro"/>
</dbReference>
<evidence type="ECO:0000313" key="4">
    <source>
        <dbReference type="EMBL" id="RYR03881.1"/>
    </source>
</evidence>
<dbReference type="EMBL" id="SDMP01000016">
    <property type="protein sequence ID" value="RYR03881.1"/>
    <property type="molecule type" value="Genomic_DNA"/>
</dbReference>
<dbReference type="SUPFAM" id="SSF50249">
    <property type="entry name" value="Nucleic acid-binding proteins"/>
    <property type="match status" value="1"/>
</dbReference>
<dbReference type="STRING" id="3818.A0A444YPT4"/>
<dbReference type="GO" id="GO:0006310">
    <property type="term" value="P:DNA recombination"/>
    <property type="evidence" value="ECO:0007669"/>
    <property type="project" value="InterPro"/>
</dbReference>